<dbReference type="AlphaFoldDB" id="A0A815XK98"/>
<feature type="compositionally biased region" description="Basic and acidic residues" evidence="1">
    <location>
        <begin position="76"/>
        <end position="85"/>
    </location>
</feature>
<organism evidence="2 5">
    <name type="scientific">Adineta steineri</name>
    <dbReference type="NCBI Taxonomy" id="433720"/>
    <lineage>
        <taxon>Eukaryota</taxon>
        <taxon>Metazoa</taxon>
        <taxon>Spiralia</taxon>
        <taxon>Gnathifera</taxon>
        <taxon>Rotifera</taxon>
        <taxon>Eurotatoria</taxon>
        <taxon>Bdelloidea</taxon>
        <taxon>Adinetida</taxon>
        <taxon>Adinetidae</taxon>
        <taxon>Adineta</taxon>
    </lineage>
</organism>
<evidence type="ECO:0000313" key="3">
    <source>
        <dbReference type="EMBL" id="CAF1663952.1"/>
    </source>
</evidence>
<accession>A0A815XK98</accession>
<dbReference type="OrthoDB" id="10416685at2759"/>
<sequence>MDYLELQNIPSTKNALTQTKEIGIPPVSKNVRIQTEFTSIGTDNETIQYRGKSKRRSVNVIGDPSSLLMNVTYQNVDDKDTRGRNSELLPELLEEDANNFNEDSTDTDQRRGESNETGQKLTDTSTPDETEPVNRTYN</sequence>
<comment type="caution">
    <text evidence="2">The sequence shown here is derived from an EMBL/GenBank/DDBJ whole genome shotgun (WGS) entry which is preliminary data.</text>
</comment>
<dbReference type="Proteomes" id="UP000663877">
    <property type="component" value="Unassembled WGS sequence"/>
</dbReference>
<evidence type="ECO:0000313" key="4">
    <source>
        <dbReference type="Proteomes" id="UP000663832"/>
    </source>
</evidence>
<feature type="region of interest" description="Disordered" evidence="1">
    <location>
        <begin position="74"/>
        <end position="138"/>
    </location>
</feature>
<gene>
    <name evidence="2" type="ORF">BJG266_LOCUS46775</name>
    <name evidence="3" type="ORF">QVE165_LOCUS63807</name>
</gene>
<protein>
    <submittedName>
        <fullName evidence="2">Uncharacterized protein</fullName>
    </submittedName>
</protein>
<evidence type="ECO:0000256" key="1">
    <source>
        <dbReference type="SAM" id="MobiDB-lite"/>
    </source>
</evidence>
<name>A0A815XK98_9BILA</name>
<dbReference type="EMBL" id="CAJNOI010005055">
    <property type="protein sequence ID" value="CAF1558588.1"/>
    <property type="molecule type" value="Genomic_DNA"/>
</dbReference>
<dbReference type="Proteomes" id="UP000663832">
    <property type="component" value="Unassembled WGS sequence"/>
</dbReference>
<feature type="compositionally biased region" description="Polar residues" evidence="1">
    <location>
        <begin position="115"/>
        <end position="125"/>
    </location>
</feature>
<dbReference type="EMBL" id="CAJNOM010005456">
    <property type="protein sequence ID" value="CAF1663952.1"/>
    <property type="molecule type" value="Genomic_DNA"/>
</dbReference>
<evidence type="ECO:0000313" key="5">
    <source>
        <dbReference type="Proteomes" id="UP000663877"/>
    </source>
</evidence>
<reference evidence="2" key="1">
    <citation type="submission" date="2021-02" db="EMBL/GenBank/DDBJ databases">
        <authorList>
            <person name="Nowell W R."/>
        </authorList>
    </citation>
    <scope>NUCLEOTIDE SEQUENCE</scope>
</reference>
<keyword evidence="4" id="KW-1185">Reference proteome</keyword>
<evidence type="ECO:0000313" key="2">
    <source>
        <dbReference type="EMBL" id="CAF1558588.1"/>
    </source>
</evidence>
<proteinExistence type="predicted"/>